<dbReference type="Proteomes" id="UP000326936">
    <property type="component" value="Plasmid pTHAF100_a"/>
</dbReference>
<keyword evidence="3" id="KW-1185">Reference proteome</keyword>
<keyword evidence="2" id="KW-0614">Plasmid</keyword>
<dbReference type="EMBL" id="CP045351">
    <property type="protein sequence ID" value="QFT28529.1"/>
    <property type="molecule type" value="Genomic_DNA"/>
</dbReference>
<geneLocation type="plasmid" evidence="3">
    <name>pthaf100_a</name>
</geneLocation>
<evidence type="ECO:0000313" key="2">
    <source>
        <dbReference type="EMBL" id="QFT28529.1"/>
    </source>
</evidence>
<dbReference type="RefSeq" id="WP_152432516.1">
    <property type="nucleotide sequence ID" value="NZ_CBCSDK010000009.1"/>
</dbReference>
<proteinExistence type="predicted"/>
<name>A0A5P9CQL0_9VIBR</name>
<dbReference type="KEGG" id="vaq:FIV01_19205"/>
<dbReference type="OrthoDB" id="5850615at2"/>
<dbReference type="AlphaFoldDB" id="A0A5P9CQL0"/>
<feature type="transmembrane region" description="Helical" evidence="1">
    <location>
        <begin position="17"/>
        <end position="36"/>
    </location>
</feature>
<accession>A0A5P9CQL0</accession>
<evidence type="ECO:0000313" key="3">
    <source>
        <dbReference type="Proteomes" id="UP000326936"/>
    </source>
</evidence>
<protein>
    <submittedName>
        <fullName evidence="2">Uncharacterized protein</fullName>
    </submittedName>
</protein>
<organism evidence="2 3">
    <name type="scientific">Vibrio aquimaris</name>
    <dbReference type="NCBI Taxonomy" id="2587862"/>
    <lineage>
        <taxon>Bacteria</taxon>
        <taxon>Pseudomonadati</taxon>
        <taxon>Pseudomonadota</taxon>
        <taxon>Gammaproteobacteria</taxon>
        <taxon>Vibrionales</taxon>
        <taxon>Vibrionaceae</taxon>
        <taxon>Vibrio</taxon>
    </lineage>
</organism>
<keyword evidence="1" id="KW-1133">Transmembrane helix</keyword>
<keyword evidence="1" id="KW-0812">Transmembrane</keyword>
<keyword evidence="1" id="KW-0472">Membrane</keyword>
<sequence>MSLENIKQRLRSHIKPIGVAVIGFLSAAAIPIWQIYFVETSDIEIEIGEIRRIHSDDYRVALSTEELQLLKPYIDEALFYEVEANGERGDKIRYPTFDVDTLIQAYKKAKIDLKNIAETKRQLSHYIETIDAYLTTDNLEFQLIEFRVGEMKSWGLSSYIDDDEAAYYEHEVLSITRNYSDMTFKSGKAPKLNVPALEFLLSDLKEDLLEVIAANDVRLDKLRDNMRGIDVQLNKIQSEQRDLYSYFEVDAVATNNGRVGAALRPIGLIRATINGNNYVDIKLEMLDFQTSSELPPSSTRLVRYRSFELHQMPVEDRNLVNAFWGTTGQARLLNLDTKRQVYTSKATAFADKSNRKILYDQLKKSAASL</sequence>
<reference evidence="2 3" key="1">
    <citation type="submission" date="2019-10" db="EMBL/GenBank/DDBJ databases">
        <title>Complete genome sequence of Vibrio sp. strain THAF100, isolated from non-filtered water from the water column of tank 6 of a marine aquarium containing stony-coral fragments. Water maintained at 26 degree C.</title>
        <authorList>
            <person name="Ruckert C."/>
            <person name="Franco A."/>
            <person name="Kalinowski J."/>
            <person name="Glaeser S."/>
        </authorList>
    </citation>
    <scope>NUCLEOTIDE SEQUENCE [LARGE SCALE GENOMIC DNA]</scope>
    <source>
        <strain evidence="2 3">THAF100</strain>
        <plasmid evidence="3">pthaf100_a</plasmid>
    </source>
</reference>
<gene>
    <name evidence="2" type="ORF">FIV01_19205</name>
</gene>
<evidence type="ECO:0000256" key="1">
    <source>
        <dbReference type="SAM" id="Phobius"/>
    </source>
</evidence>